<proteinExistence type="predicted"/>
<feature type="transmembrane region" description="Helical" evidence="6">
    <location>
        <begin position="129"/>
        <end position="145"/>
    </location>
</feature>
<dbReference type="PANTHER" id="PTHR45649">
    <property type="entry name" value="AMINO-ACID PERMEASE BAT1"/>
    <property type="match status" value="1"/>
</dbReference>
<keyword evidence="2" id="KW-0813">Transport</keyword>
<comment type="subcellular location">
    <subcellularLocation>
        <location evidence="1">Membrane</location>
        <topology evidence="1">Multi-pass membrane protein</topology>
    </subcellularLocation>
</comment>
<feature type="transmembrane region" description="Helical" evidence="6">
    <location>
        <begin position="391"/>
        <end position="412"/>
    </location>
</feature>
<dbReference type="OrthoDB" id="2417308at2759"/>
<accession>A0A9W8RRK1</accession>
<evidence type="ECO:0000256" key="4">
    <source>
        <dbReference type="ARBA" id="ARBA00022989"/>
    </source>
</evidence>
<evidence type="ECO:0000256" key="5">
    <source>
        <dbReference type="ARBA" id="ARBA00023136"/>
    </source>
</evidence>
<keyword evidence="4 6" id="KW-1133">Transmembrane helix</keyword>
<dbReference type="InterPro" id="IPR002293">
    <property type="entry name" value="AA/rel_permease1"/>
</dbReference>
<protein>
    <recommendedName>
        <fullName evidence="9">Amino acid transporter</fullName>
    </recommendedName>
</protein>
<feature type="transmembrane region" description="Helical" evidence="6">
    <location>
        <begin position="251"/>
        <end position="270"/>
    </location>
</feature>
<dbReference type="GO" id="GO:0006865">
    <property type="term" value="P:amino acid transport"/>
    <property type="evidence" value="ECO:0007669"/>
    <property type="project" value="InterPro"/>
</dbReference>
<dbReference type="GO" id="GO:0022857">
    <property type="term" value="F:transmembrane transporter activity"/>
    <property type="evidence" value="ECO:0007669"/>
    <property type="project" value="InterPro"/>
</dbReference>
<dbReference type="PROSITE" id="PS00218">
    <property type="entry name" value="AMINO_ACID_PERMEASE_1"/>
    <property type="match status" value="1"/>
</dbReference>
<reference evidence="7" key="1">
    <citation type="submission" date="2022-09" db="EMBL/GenBank/DDBJ databases">
        <title>Fusarium specimens isolated from Avocado Roots.</title>
        <authorList>
            <person name="Stajich J."/>
            <person name="Roper C."/>
            <person name="Heimlech-Rivalta G."/>
        </authorList>
    </citation>
    <scope>NUCLEOTIDE SEQUENCE</scope>
    <source>
        <strain evidence="7">CF00136</strain>
    </source>
</reference>
<dbReference type="Proteomes" id="UP001152049">
    <property type="component" value="Unassembled WGS sequence"/>
</dbReference>
<organism evidence="7 8">
    <name type="scientific">Fusarium torreyae</name>
    <dbReference type="NCBI Taxonomy" id="1237075"/>
    <lineage>
        <taxon>Eukaryota</taxon>
        <taxon>Fungi</taxon>
        <taxon>Dikarya</taxon>
        <taxon>Ascomycota</taxon>
        <taxon>Pezizomycotina</taxon>
        <taxon>Sordariomycetes</taxon>
        <taxon>Hypocreomycetidae</taxon>
        <taxon>Hypocreales</taxon>
        <taxon>Nectriaceae</taxon>
        <taxon>Fusarium</taxon>
    </lineage>
</organism>
<feature type="transmembrane region" description="Helical" evidence="6">
    <location>
        <begin position="291"/>
        <end position="314"/>
    </location>
</feature>
<dbReference type="InterPro" id="IPR004840">
    <property type="entry name" value="Amino_acid_permease_CS"/>
</dbReference>
<keyword evidence="3 6" id="KW-0812">Transmembrane</keyword>
<feature type="transmembrane region" description="Helical" evidence="6">
    <location>
        <begin position="419"/>
        <end position="438"/>
    </location>
</feature>
<dbReference type="EMBL" id="JAOQAZ010000024">
    <property type="protein sequence ID" value="KAJ4253443.1"/>
    <property type="molecule type" value="Genomic_DNA"/>
</dbReference>
<dbReference type="Gene3D" id="1.20.1740.10">
    <property type="entry name" value="Amino acid/polyamine transporter I"/>
    <property type="match status" value="1"/>
</dbReference>
<dbReference type="PIRSF" id="PIRSF006060">
    <property type="entry name" value="AA_transporter"/>
    <property type="match status" value="1"/>
</dbReference>
<evidence type="ECO:0000256" key="6">
    <source>
        <dbReference type="SAM" id="Phobius"/>
    </source>
</evidence>
<evidence type="ECO:0000313" key="7">
    <source>
        <dbReference type="EMBL" id="KAJ4253443.1"/>
    </source>
</evidence>
<dbReference type="AlphaFoldDB" id="A0A9W8RRK1"/>
<evidence type="ECO:0000313" key="8">
    <source>
        <dbReference type="Proteomes" id="UP001152049"/>
    </source>
</evidence>
<evidence type="ECO:0000256" key="2">
    <source>
        <dbReference type="ARBA" id="ARBA00022448"/>
    </source>
</evidence>
<dbReference type="PANTHER" id="PTHR45649:SF11">
    <property type="entry name" value="TRANSPORTER, PUTATIVE (EUROFUNG)-RELATED"/>
    <property type="match status" value="1"/>
</dbReference>
<evidence type="ECO:0000256" key="3">
    <source>
        <dbReference type="ARBA" id="ARBA00022692"/>
    </source>
</evidence>
<feature type="transmembrane region" description="Helical" evidence="6">
    <location>
        <begin position="458"/>
        <end position="475"/>
    </location>
</feature>
<name>A0A9W8RRK1_9HYPO</name>
<feature type="transmembrane region" description="Helical" evidence="6">
    <location>
        <begin position="212"/>
        <end position="231"/>
    </location>
</feature>
<comment type="caution">
    <text evidence="7">The sequence shown here is derived from an EMBL/GenBank/DDBJ whole genome shotgun (WGS) entry which is preliminary data.</text>
</comment>
<gene>
    <name evidence="7" type="ORF">NW762_010601</name>
</gene>
<keyword evidence="8" id="KW-1185">Reference proteome</keyword>
<sequence length="498" mass="54961">MDKKSSEDLGVTPNHLDRIPSVEKGSIIDLDERRLRAQGHKSELERSFSWLGALSLAYSISNSWLTYASSFGLVLVYGGGVTALFAVIIAGFAQWIVFLGLGELCSAFPSEGGQYHFAYILAPPKTRNFAAYVTGMITIVAWWIGTCSGTLYTAISAFGCAAAWFPEFAQERYQVYLCYIGVIILSQSDKSRTIVIPIYTIKQKYLDYMTKSATAFSLIGFALTVALSLGMADGDYAPGSILVDNRGVSGWNAGTGWLLSIAAALYCYSANGAVAHISEELPHPERKVPQVLNMAMVMGLVIVVPWTIAILFSIDDMAAVQTSFLPSFEVFYQATKSKSAATAVQAYLTFLYYTCIPSQWVTCSRITWAFARDQGLPFSQYWQHIDTKRGIPWRTTLLSAGFCLVYGLLYVASTAAFNSIINAMCLMLNLSYVIPQAILLKQGRDKLPNRYFNLGRFGNAPVIVGLFGLICLLWIERRTKFNGPKIDWDVLNESNQVS</sequence>
<evidence type="ECO:0008006" key="9">
    <source>
        <dbReference type="Google" id="ProtNLM"/>
    </source>
</evidence>
<keyword evidence="5 6" id="KW-0472">Membrane</keyword>
<dbReference type="GO" id="GO:0016020">
    <property type="term" value="C:membrane"/>
    <property type="evidence" value="ECO:0007669"/>
    <property type="project" value="UniProtKB-SubCell"/>
</dbReference>
<evidence type="ECO:0000256" key="1">
    <source>
        <dbReference type="ARBA" id="ARBA00004141"/>
    </source>
</evidence>
<dbReference type="Pfam" id="PF13520">
    <property type="entry name" value="AA_permease_2"/>
    <property type="match status" value="1"/>
</dbReference>